<feature type="transmembrane region" description="Helical" evidence="6">
    <location>
        <begin position="331"/>
        <end position="353"/>
    </location>
</feature>
<organism evidence="7 8">
    <name type="scientific">Agromyces agglutinans</name>
    <dbReference type="NCBI Taxonomy" id="2662258"/>
    <lineage>
        <taxon>Bacteria</taxon>
        <taxon>Bacillati</taxon>
        <taxon>Actinomycetota</taxon>
        <taxon>Actinomycetes</taxon>
        <taxon>Micrococcales</taxon>
        <taxon>Microbacteriaceae</taxon>
        <taxon>Agromyces</taxon>
    </lineage>
</organism>
<gene>
    <name evidence="7" type="ORF">GE115_15175</name>
</gene>
<dbReference type="Pfam" id="PF07690">
    <property type="entry name" value="MFS_1"/>
    <property type="match status" value="1"/>
</dbReference>
<evidence type="ECO:0000256" key="1">
    <source>
        <dbReference type="ARBA" id="ARBA00004651"/>
    </source>
</evidence>
<comment type="subcellular location">
    <subcellularLocation>
        <location evidence="1">Cell membrane</location>
        <topology evidence="1">Multi-pass membrane protein</topology>
    </subcellularLocation>
</comment>
<feature type="transmembrane region" description="Helical" evidence="6">
    <location>
        <begin position="165"/>
        <end position="188"/>
    </location>
</feature>
<feature type="transmembrane region" description="Helical" evidence="6">
    <location>
        <begin position="72"/>
        <end position="97"/>
    </location>
</feature>
<dbReference type="EMBL" id="WJIF01000010">
    <property type="protein sequence ID" value="MRG61195.1"/>
    <property type="molecule type" value="Genomic_DNA"/>
</dbReference>
<evidence type="ECO:0000256" key="2">
    <source>
        <dbReference type="ARBA" id="ARBA00022475"/>
    </source>
</evidence>
<comment type="caution">
    <text evidence="7">The sequence shown here is derived from an EMBL/GenBank/DDBJ whole genome shotgun (WGS) entry which is preliminary data.</text>
</comment>
<keyword evidence="5 6" id="KW-0472">Membrane</keyword>
<keyword evidence="3 6" id="KW-0812">Transmembrane</keyword>
<dbReference type="GO" id="GO:0005886">
    <property type="term" value="C:plasma membrane"/>
    <property type="evidence" value="ECO:0007669"/>
    <property type="project" value="UniProtKB-SubCell"/>
</dbReference>
<feature type="transmembrane region" description="Helical" evidence="6">
    <location>
        <begin position="243"/>
        <end position="266"/>
    </location>
</feature>
<dbReference type="Proteomes" id="UP000431080">
    <property type="component" value="Unassembled WGS sequence"/>
</dbReference>
<proteinExistence type="predicted"/>
<keyword evidence="4 6" id="KW-1133">Transmembrane helix</keyword>
<name>A0A6I2F6U1_9MICO</name>
<keyword evidence="8" id="KW-1185">Reference proteome</keyword>
<feature type="transmembrane region" description="Helical" evidence="6">
    <location>
        <begin position="43"/>
        <end position="66"/>
    </location>
</feature>
<evidence type="ECO:0000313" key="7">
    <source>
        <dbReference type="EMBL" id="MRG61195.1"/>
    </source>
</evidence>
<accession>A0A6I2F6U1</accession>
<evidence type="ECO:0000256" key="4">
    <source>
        <dbReference type="ARBA" id="ARBA00022989"/>
    </source>
</evidence>
<dbReference type="PANTHER" id="PTHR23513">
    <property type="entry name" value="INTEGRAL MEMBRANE EFFLUX PROTEIN-RELATED"/>
    <property type="match status" value="1"/>
</dbReference>
<feature type="transmembrane region" description="Helical" evidence="6">
    <location>
        <begin position="194"/>
        <end position="213"/>
    </location>
</feature>
<feature type="transmembrane region" description="Helical" evidence="6">
    <location>
        <begin position="365"/>
        <end position="389"/>
    </location>
</feature>
<feature type="transmembrane region" description="Helical" evidence="6">
    <location>
        <begin position="307"/>
        <end position="325"/>
    </location>
</feature>
<dbReference type="InterPro" id="IPR011701">
    <property type="entry name" value="MFS"/>
</dbReference>
<dbReference type="SUPFAM" id="SSF103473">
    <property type="entry name" value="MFS general substrate transporter"/>
    <property type="match status" value="1"/>
</dbReference>
<feature type="transmembrane region" description="Helical" evidence="6">
    <location>
        <begin position="104"/>
        <end position="124"/>
    </location>
</feature>
<feature type="transmembrane region" description="Helical" evidence="6">
    <location>
        <begin position="278"/>
        <end position="295"/>
    </location>
</feature>
<sequence length="423" mass="41701">MPHSPGITLWRSNPGRAWFLGVNLVPAGIGRGRRRAAVSVGTYLAAATPPRLAVGGITVAIPVLAVEQTGDVALGGLLAAATLAPSIVAAPFVGVLLDRSRRPGALIAAAGLAMGVSFAIAAFLGPIPAWAVAVVLLAGGAAGPFVMGGLSSYVTERIPDERRAYAIDALAYNLGSVVGPAVVAASAALGSARLATLLMAASALIGAVGTIPLRLRPAGSPARGSMLHTMARGIRHIALHRPLAVVTASGTVSQFGAGGLAIAAVALSVQRKGDADQGALIVTAFAIGGLLGALWNSGRPSRLRPEATMGLGFAATGVLTVVAAVDLGLWWTAAAVGASGLFTAASAAAMLLIRKQQSPPALRSQVFTVGAGLRAAAAAGGAAVAGLAAGLGAGTLLVLIGATWIASGAMLLAYPRGAAPIDR</sequence>
<reference evidence="7 8" key="1">
    <citation type="submission" date="2019-10" db="EMBL/GenBank/DDBJ databases">
        <authorList>
            <person name="Nie G."/>
            <person name="Ming H."/>
            <person name="Yi B."/>
        </authorList>
    </citation>
    <scope>NUCLEOTIDE SEQUENCE [LARGE SCALE GENOMIC DNA]</scope>
    <source>
        <strain evidence="7 8">CFH 90414</strain>
    </source>
</reference>
<evidence type="ECO:0000256" key="6">
    <source>
        <dbReference type="SAM" id="Phobius"/>
    </source>
</evidence>
<dbReference type="AlphaFoldDB" id="A0A6I2F6U1"/>
<dbReference type="InterPro" id="IPR036259">
    <property type="entry name" value="MFS_trans_sf"/>
</dbReference>
<evidence type="ECO:0000256" key="3">
    <source>
        <dbReference type="ARBA" id="ARBA00022692"/>
    </source>
</evidence>
<keyword evidence="2" id="KW-1003">Cell membrane</keyword>
<evidence type="ECO:0000256" key="5">
    <source>
        <dbReference type="ARBA" id="ARBA00023136"/>
    </source>
</evidence>
<protein>
    <submittedName>
        <fullName evidence="7">MFS transporter</fullName>
    </submittedName>
</protein>
<feature type="transmembrane region" description="Helical" evidence="6">
    <location>
        <begin position="130"/>
        <end position="153"/>
    </location>
</feature>
<dbReference type="PANTHER" id="PTHR23513:SF11">
    <property type="entry name" value="STAPHYLOFERRIN A TRANSPORTER"/>
    <property type="match status" value="1"/>
</dbReference>
<dbReference type="Gene3D" id="1.20.1250.20">
    <property type="entry name" value="MFS general substrate transporter like domains"/>
    <property type="match status" value="1"/>
</dbReference>
<dbReference type="GO" id="GO:0022857">
    <property type="term" value="F:transmembrane transporter activity"/>
    <property type="evidence" value="ECO:0007669"/>
    <property type="project" value="InterPro"/>
</dbReference>
<feature type="transmembrane region" description="Helical" evidence="6">
    <location>
        <begin position="395"/>
        <end position="414"/>
    </location>
</feature>
<evidence type="ECO:0000313" key="8">
    <source>
        <dbReference type="Proteomes" id="UP000431080"/>
    </source>
</evidence>